<evidence type="ECO:0000256" key="4">
    <source>
        <dbReference type="ARBA" id="ARBA00022989"/>
    </source>
</evidence>
<dbReference type="GO" id="GO:0002250">
    <property type="term" value="P:adaptive immune response"/>
    <property type="evidence" value="ECO:0007669"/>
    <property type="project" value="UniProtKB-KW"/>
</dbReference>
<evidence type="ECO:0000256" key="1">
    <source>
        <dbReference type="ARBA" id="ARBA00004479"/>
    </source>
</evidence>
<dbReference type="SMART" id="SM00921">
    <property type="entry name" value="MHC_II_beta"/>
    <property type="match status" value="1"/>
</dbReference>
<dbReference type="InterPro" id="IPR011162">
    <property type="entry name" value="MHC_I/II-like_Ag-recog"/>
</dbReference>
<dbReference type="AlphaFoldDB" id="A0A7L4JHA8"/>
<dbReference type="Gene3D" id="3.10.320.10">
    <property type="entry name" value="Class II Histocompatibility Antigen, M Beta Chain, Chain B, domain 1"/>
    <property type="match status" value="1"/>
</dbReference>
<dbReference type="InterPro" id="IPR000353">
    <property type="entry name" value="MHC_II_b_N"/>
</dbReference>
<comment type="subcellular location">
    <subcellularLocation>
        <location evidence="1">Membrane</location>
        <topology evidence="1">Single-pass type I membrane protein</topology>
    </subcellularLocation>
</comment>
<keyword evidence="8" id="KW-0325">Glycoprotein</keyword>
<sequence>PPDPCPAHSGVFHWMGKHECHFINGTEKVRFVHRHFYNREQYLMFDSDVGHYEGFTPFGEKWARYWNSLPEWMEYKRGQVDNYCRHNYKIDAPFSVER</sequence>
<evidence type="ECO:0000256" key="5">
    <source>
        <dbReference type="ARBA" id="ARBA00023130"/>
    </source>
</evidence>
<evidence type="ECO:0000259" key="10">
    <source>
        <dbReference type="SMART" id="SM00921"/>
    </source>
</evidence>
<dbReference type="FunFam" id="3.10.320.10:FF:000001">
    <property type="entry name" value="HLA class II histocompatibility antigen, DRB1-1 beta chain"/>
    <property type="match status" value="1"/>
</dbReference>
<evidence type="ECO:0000256" key="3">
    <source>
        <dbReference type="ARBA" id="ARBA00022859"/>
    </source>
</evidence>
<evidence type="ECO:0000256" key="2">
    <source>
        <dbReference type="ARBA" id="ARBA00022692"/>
    </source>
</evidence>
<dbReference type="SUPFAM" id="SSF54452">
    <property type="entry name" value="MHC antigen-recognition domain"/>
    <property type="match status" value="1"/>
</dbReference>
<dbReference type="Pfam" id="PF00969">
    <property type="entry name" value="MHC_II_beta"/>
    <property type="match status" value="1"/>
</dbReference>
<keyword evidence="4" id="KW-1133">Transmembrane helix</keyword>
<keyword evidence="9" id="KW-0491">MHC II</keyword>
<keyword evidence="12" id="KW-1185">Reference proteome</keyword>
<dbReference type="InterPro" id="IPR014745">
    <property type="entry name" value="MHC_II_a/b_N"/>
</dbReference>
<keyword evidence="5" id="KW-1064">Adaptive immunity</keyword>
<keyword evidence="7" id="KW-1015">Disulfide bond</keyword>
<comment type="caution">
    <text evidence="11">The sequence shown here is derived from an EMBL/GenBank/DDBJ whole genome shotgun (WGS) entry which is preliminary data.</text>
</comment>
<protein>
    <submittedName>
        <fullName evidence="11">2B17 protein</fullName>
    </submittedName>
</protein>
<keyword evidence="6" id="KW-0472">Membrane</keyword>
<evidence type="ECO:0000256" key="9">
    <source>
        <dbReference type="ARBA" id="ARBA00023182"/>
    </source>
</evidence>
<keyword evidence="3" id="KW-0391">Immunity</keyword>
<dbReference type="PANTHER" id="PTHR19944">
    <property type="entry name" value="MHC CLASS II-RELATED"/>
    <property type="match status" value="1"/>
</dbReference>
<proteinExistence type="predicted"/>
<keyword evidence="2" id="KW-0812">Transmembrane</keyword>
<organism evidence="11 12">
    <name type="scientific">Pomatorhinus ruficollis</name>
    <name type="common">streak-breasted scimitar babbler</name>
    <dbReference type="NCBI Taxonomy" id="932028"/>
    <lineage>
        <taxon>Eukaryota</taxon>
        <taxon>Metazoa</taxon>
        <taxon>Chordata</taxon>
        <taxon>Craniata</taxon>
        <taxon>Vertebrata</taxon>
        <taxon>Euteleostomi</taxon>
        <taxon>Archelosauria</taxon>
        <taxon>Archosauria</taxon>
        <taxon>Dinosauria</taxon>
        <taxon>Saurischia</taxon>
        <taxon>Theropoda</taxon>
        <taxon>Coelurosauria</taxon>
        <taxon>Aves</taxon>
        <taxon>Neognathae</taxon>
        <taxon>Neoaves</taxon>
        <taxon>Telluraves</taxon>
        <taxon>Australaves</taxon>
        <taxon>Passeriformes</taxon>
        <taxon>Sylvioidea</taxon>
        <taxon>Timaliidae</taxon>
        <taxon>Pomatorhinus</taxon>
    </lineage>
</organism>
<evidence type="ECO:0000313" key="11">
    <source>
        <dbReference type="EMBL" id="NXY40199.1"/>
    </source>
</evidence>
<dbReference type="InterPro" id="IPR050160">
    <property type="entry name" value="MHC/Immunoglobulin"/>
</dbReference>
<name>A0A7L4JHA8_9PASS</name>
<dbReference type="GO" id="GO:0002504">
    <property type="term" value="P:antigen processing and presentation of peptide or polysaccharide antigen via MHC class II"/>
    <property type="evidence" value="ECO:0007669"/>
    <property type="project" value="UniProtKB-KW"/>
</dbReference>
<reference evidence="11 12" key="1">
    <citation type="submission" date="2020-02" db="EMBL/GenBank/DDBJ databases">
        <title>Bird 10,000 Genomes (B10K) Project - Family phase.</title>
        <authorList>
            <person name="Zhang G."/>
        </authorList>
    </citation>
    <scope>NUCLEOTIDE SEQUENCE [LARGE SCALE GENOMIC DNA]</scope>
    <source>
        <strain evidence="11">B10K-IZ-033-81</strain>
        <tissue evidence="11">Muscle</tissue>
    </source>
</reference>
<dbReference type="Proteomes" id="UP000572837">
    <property type="component" value="Unassembled WGS sequence"/>
</dbReference>
<feature type="non-terminal residue" evidence="11">
    <location>
        <position position="1"/>
    </location>
</feature>
<dbReference type="EMBL" id="VZSW01013549">
    <property type="protein sequence ID" value="NXY40199.1"/>
    <property type="molecule type" value="Genomic_DNA"/>
</dbReference>
<evidence type="ECO:0000256" key="6">
    <source>
        <dbReference type="ARBA" id="ARBA00023136"/>
    </source>
</evidence>
<feature type="domain" description="MHC class II beta chain N-terminal" evidence="10">
    <location>
        <begin position="18"/>
        <end position="92"/>
    </location>
</feature>
<evidence type="ECO:0000256" key="7">
    <source>
        <dbReference type="ARBA" id="ARBA00023157"/>
    </source>
</evidence>
<dbReference type="GO" id="GO:0042613">
    <property type="term" value="C:MHC class II protein complex"/>
    <property type="evidence" value="ECO:0007669"/>
    <property type="project" value="UniProtKB-KW"/>
</dbReference>
<evidence type="ECO:0000313" key="12">
    <source>
        <dbReference type="Proteomes" id="UP000572837"/>
    </source>
</evidence>
<dbReference type="PANTHER" id="PTHR19944:SF99">
    <property type="entry name" value="HLA CLASS II HISTOCOMPATIBILITY ANTIGEN, DRB1 BETA CHAIN"/>
    <property type="match status" value="1"/>
</dbReference>
<gene>
    <name evidence="11" type="primary">Hladrb1</name>
    <name evidence="11" type="ORF">PORRUF_R14781</name>
</gene>
<feature type="non-terminal residue" evidence="11">
    <location>
        <position position="98"/>
    </location>
</feature>
<evidence type="ECO:0000256" key="8">
    <source>
        <dbReference type="ARBA" id="ARBA00023180"/>
    </source>
</evidence>
<accession>A0A7L4JHA8</accession>